<organism evidence="1 2">
    <name type="scientific">Ornithinibacillus halotolerans</name>
    <dbReference type="NCBI Taxonomy" id="1274357"/>
    <lineage>
        <taxon>Bacteria</taxon>
        <taxon>Bacillati</taxon>
        <taxon>Bacillota</taxon>
        <taxon>Bacilli</taxon>
        <taxon>Bacillales</taxon>
        <taxon>Bacillaceae</taxon>
        <taxon>Ornithinibacillus</taxon>
    </lineage>
</organism>
<accession>A0A916W3Q9</accession>
<dbReference type="EMBL" id="BMEY01000002">
    <property type="protein sequence ID" value="GGA63466.1"/>
    <property type="molecule type" value="Genomic_DNA"/>
</dbReference>
<dbReference type="Proteomes" id="UP000613512">
    <property type="component" value="Unassembled WGS sequence"/>
</dbReference>
<gene>
    <name evidence="1" type="ORF">GCM10008025_04170</name>
</gene>
<name>A0A916W3Q9_9BACI</name>
<protein>
    <submittedName>
        <fullName evidence="1">Uncharacterized protein</fullName>
    </submittedName>
</protein>
<evidence type="ECO:0000313" key="1">
    <source>
        <dbReference type="EMBL" id="GGA63466.1"/>
    </source>
</evidence>
<dbReference type="RefSeq" id="WP_268237904.1">
    <property type="nucleotide sequence ID" value="NZ_BMEY01000002.1"/>
</dbReference>
<proteinExistence type="predicted"/>
<keyword evidence="2" id="KW-1185">Reference proteome</keyword>
<dbReference type="AlphaFoldDB" id="A0A916W3Q9"/>
<reference evidence="1" key="1">
    <citation type="journal article" date="2014" name="Int. J. Syst. Evol. Microbiol.">
        <title>Complete genome sequence of Corynebacterium casei LMG S-19264T (=DSM 44701T), isolated from a smear-ripened cheese.</title>
        <authorList>
            <consortium name="US DOE Joint Genome Institute (JGI-PGF)"/>
            <person name="Walter F."/>
            <person name="Albersmeier A."/>
            <person name="Kalinowski J."/>
            <person name="Ruckert C."/>
        </authorList>
    </citation>
    <scope>NUCLEOTIDE SEQUENCE</scope>
    <source>
        <strain evidence="1">CGMCC 1.12408</strain>
    </source>
</reference>
<evidence type="ECO:0000313" key="2">
    <source>
        <dbReference type="Proteomes" id="UP000613512"/>
    </source>
</evidence>
<comment type="caution">
    <text evidence="1">The sequence shown here is derived from an EMBL/GenBank/DDBJ whole genome shotgun (WGS) entry which is preliminary data.</text>
</comment>
<reference evidence="1" key="2">
    <citation type="submission" date="2020-09" db="EMBL/GenBank/DDBJ databases">
        <authorList>
            <person name="Sun Q."/>
            <person name="Zhou Y."/>
        </authorList>
    </citation>
    <scope>NUCLEOTIDE SEQUENCE</scope>
    <source>
        <strain evidence="1">CGMCC 1.12408</strain>
    </source>
</reference>
<sequence length="44" mass="5031">MRKLLVVLFLMIIIGFSIVGIEQIFNEPEEVIKPVNPNAINYKS</sequence>